<feature type="domain" description="C3H1-type" evidence="3">
    <location>
        <begin position="183"/>
        <end position="210"/>
    </location>
</feature>
<feature type="zinc finger region" description="C3H1-type" evidence="1">
    <location>
        <begin position="183"/>
        <end position="210"/>
    </location>
</feature>
<dbReference type="GO" id="GO:0008270">
    <property type="term" value="F:zinc ion binding"/>
    <property type="evidence" value="ECO:0007669"/>
    <property type="project" value="UniProtKB-KW"/>
</dbReference>
<evidence type="ECO:0000259" key="3">
    <source>
        <dbReference type="PROSITE" id="PS50103"/>
    </source>
</evidence>
<feature type="region of interest" description="Disordered" evidence="2">
    <location>
        <begin position="97"/>
        <end position="144"/>
    </location>
</feature>
<dbReference type="SMART" id="SM00356">
    <property type="entry name" value="ZnF_C3H1"/>
    <property type="match status" value="2"/>
</dbReference>
<feature type="region of interest" description="Disordered" evidence="2">
    <location>
        <begin position="1"/>
        <end position="23"/>
    </location>
</feature>
<dbReference type="AlphaFoldDB" id="A0A7S1QNY4"/>
<keyword evidence="1" id="KW-0862">Zinc</keyword>
<evidence type="ECO:0000256" key="1">
    <source>
        <dbReference type="PROSITE-ProRule" id="PRU00723"/>
    </source>
</evidence>
<evidence type="ECO:0000313" key="4">
    <source>
        <dbReference type="EMBL" id="CAD9144352.1"/>
    </source>
</evidence>
<sequence>MDSNVNNRQQHNAASAPAIRAGGLPTATPLTGIFGAATLAPTFSLLSPNCDELCRHHHPDSFIVPNPQHRPHRPAVRMVQTPSPNTIDLPPSVHATIGNFSPTDPSYPAPPTAARHGNSRGSAGGGGGGGDFASNAATSRGTFTPLKPRLKVRVASRPHSMYSVDLARVWHVPASTAGAVATLCVHYDDRASAVGPCPRGTACSFVHADIRSAARYTPHTVDAARRGHFKRYAPGARVTVLPPPGPMSASADEIVTSHEVSLSLNADLLALAETPPSPFVAPSECLLRTRALACNADGIVAGGSGDNTPALGPVTMCCHFTMRHSCDRGVRCKYAHVLPAAPLHRHRARAPVHGQNAVSRPLGVGSNWDVESMLETNWTCAATLGETMAVGADAGHAPQPSSPSSSPRSGGGVFRHDPYSAAPRCTAS</sequence>
<feature type="compositionally biased region" description="Polar residues" evidence="2">
    <location>
        <begin position="1"/>
        <end position="13"/>
    </location>
</feature>
<feature type="region of interest" description="Disordered" evidence="2">
    <location>
        <begin position="392"/>
        <end position="428"/>
    </location>
</feature>
<dbReference type="PROSITE" id="PS50103">
    <property type="entry name" value="ZF_C3H1"/>
    <property type="match status" value="2"/>
</dbReference>
<gene>
    <name evidence="4" type="ORF">NDES1114_LOCUS29402</name>
</gene>
<reference evidence="4" key="1">
    <citation type="submission" date="2021-01" db="EMBL/GenBank/DDBJ databases">
        <authorList>
            <person name="Corre E."/>
            <person name="Pelletier E."/>
            <person name="Niang G."/>
            <person name="Scheremetjew M."/>
            <person name="Finn R."/>
            <person name="Kale V."/>
            <person name="Holt S."/>
            <person name="Cochrane G."/>
            <person name="Meng A."/>
            <person name="Brown T."/>
            <person name="Cohen L."/>
        </authorList>
    </citation>
    <scope>NUCLEOTIDE SEQUENCE</scope>
    <source>
        <strain evidence="4">CCAP 1951/1</strain>
    </source>
</reference>
<keyword evidence="1" id="KW-0479">Metal-binding</keyword>
<evidence type="ECO:0000256" key="2">
    <source>
        <dbReference type="SAM" id="MobiDB-lite"/>
    </source>
</evidence>
<feature type="zinc finger region" description="C3H1-type" evidence="1">
    <location>
        <begin position="311"/>
        <end position="339"/>
    </location>
</feature>
<feature type="domain" description="C3H1-type" evidence="3">
    <location>
        <begin position="311"/>
        <end position="339"/>
    </location>
</feature>
<dbReference type="InterPro" id="IPR000571">
    <property type="entry name" value="Znf_CCCH"/>
</dbReference>
<accession>A0A7S1QNY4</accession>
<protein>
    <recommendedName>
        <fullName evidence="3">C3H1-type domain-containing protein</fullName>
    </recommendedName>
</protein>
<keyword evidence="1" id="KW-0863">Zinc-finger</keyword>
<feature type="compositionally biased region" description="Gly residues" evidence="2">
    <location>
        <begin position="122"/>
        <end position="131"/>
    </location>
</feature>
<proteinExistence type="predicted"/>
<organism evidence="4">
    <name type="scientific">Neobodo designis</name>
    <name type="common">Flagellated protozoan</name>
    <name type="synonym">Bodo designis</name>
    <dbReference type="NCBI Taxonomy" id="312471"/>
    <lineage>
        <taxon>Eukaryota</taxon>
        <taxon>Discoba</taxon>
        <taxon>Euglenozoa</taxon>
        <taxon>Kinetoplastea</taxon>
        <taxon>Metakinetoplastina</taxon>
        <taxon>Neobodonida</taxon>
        <taxon>Neobodo</taxon>
    </lineage>
</organism>
<dbReference type="EMBL" id="HBGF01043964">
    <property type="protein sequence ID" value="CAD9144352.1"/>
    <property type="molecule type" value="Transcribed_RNA"/>
</dbReference>
<name>A0A7S1QNY4_NEODS</name>